<evidence type="ECO:0000313" key="1">
    <source>
        <dbReference type="EMBL" id="OBZ66619.1"/>
    </source>
</evidence>
<dbReference type="EMBL" id="LUGG01000029">
    <property type="protein sequence ID" value="OBZ66619.1"/>
    <property type="molecule type" value="Genomic_DNA"/>
</dbReference>
<dbReference type="AlphaFoldDB" id="A0A1C7LRT0"/>
<evidence type="ECO:0000313" key="2">
    <source>
        <dbReference type="Proteomes" id="UP000092993"/>
    </source>
</evidence>
<proteinExistence type="predicted"/>
<comment type="caution">
    <text evidence="1">The sequence shown here is derived from an EMBL/GenBank/DDBJ whole genome shotgun (WGS) entry which is preliminary data.</text>
</comment>
<organism evidence="1 2">
    <name type="scientific">Grifola frondosa</name>
    <name type="common">Maitake</name>
    <name type="synonym">Polyporus frondosus</name>
    <dbReference type="NCBI Taxonomy" id="5627"/>
    <lineage>
        <taxon>Eukaryota</taxon>
        <taxon>Fungi</taxon>
        <taxon>Dikarya</taxon>
        <taxon>Basidiomycota</taxon>
        <taxon>Agaricomycotina</taxon>
        <taxon>Agaricomycetes</taxon>
        <taxon>Polyporales</taxon>
        <taxon>Grifolaceae</taxon>
        <taxon>Grifola</taxon>
    </lineage>
</organism>
<sequence>MYRIVAGAASEHELVAEHVLARDELVPDVFVMQRPRARAPAEHGCALAGDPGVVVGWVPQPVAQWKSSCVLLASVMFTTAGLGDARRSRSRRLTPSVQAVSAVKCGRMQRCSSAAISLTCGRVWMRRVAKAARAYVYGAARIWTKASVIVGYVQI</sequence>
<accession>A0A1C7LRT0</accession>
<name>A0A1C7LRT0_GRIFR</name>
<keyword evidence="2" id="KW-1185">Reference proteome</keyword>
<gene>
    <name evidence="1" type="ORF">A0H81_13388</name>
</gene>
<reference evidence="1 2" key="1">
    <citation type="submission" date="2016-03" db="EMBL/GenBank/DDBJ databases">
        <title>Whole genome sequencing of Grifola frondosa 9006-11.</title>
        <authorList>
            <person name="Min B."/>
            <person name="Park H."/>
            <person name="Kim J.-G."/>
            <person name="Cho H."/>
            <person name="Oh Y.-L."/>
            <person name="Kong W.-S."/>
            <person name="Choi I.-G."/>
        </authorList>
    </citation>
    <scope>NUCLEOTIDE SEQUENCE [LARGE SCALE GENOMIC DNA]</scope>
    <source>
        <strain evidence="1 2">9006-11</strain>
    </source>
</reference>
<dbReference type="Proteomes" id="UP000092993">
    <property type="component" value="Unassembled WGS sequence"/>
</dbReference>
<protein>
    <submittedName>
        <fullName evidence="1">Uncharacterized protein</fullName>
    </submittedName>
</protein>